<dbReference type="EMBL" id="QNRF01000003">
    <property type="protein sequence ID" value="RBO84181.1"/>
    <property type="molecule type" value="Genomic_DNA"/>
</dbReference>
<organism evidence="1 2">
    <name type="scientific">Marinomonas aquiplantarum</name>
    <dbReference type="NCBI Taxonomy" id="491951"/>
    <lineage>
        <taxon>Bacteria</taxon>
        <taxon>Pseudomonadati</taxon>
        <taxon>Pseudomonadota</taxon>
        <taxon>Gammaproteobacteria</taxon>
        <taxon>Oceanospirillales</taxon>
        <taxon>Oceanospirillaceae</taxon>
        <taxon>Marinomonas</taxon>
    </lineage>
</organism>
<dbReference type="AlphaFoldDB" id="A0A366D2B4"/>
<dbReference type="RefSeq" id="WP_113874134.1">
    <property type="nucleotide sequence ID" value="NZ_QNRF01000003.1"/>
</dbReference>
<sequence>MSLLAHETKHYPLMLAIAKGKPTMEQHLESLTHWDNWFADEKPIHVIRFFDDADSLHPPSGAGKVTKKWMNEGADNKFRAFIKHMMIVVPEDQYERMKNMSVTKVFGIPGGIFPSTDDAFEWLAQQADIDIFDNDDAWRNDIKETIRAHLVEKLPK</sequence>
<comment type="caution">
    <text evidence="1">The sequence shown here is derived from an EMBL/GenBank/DDBJ whole genome shotgun (WGS) entry which is preliminary data.</text>
</comment>
<proteinExistence type="predicted"/>
<dbReference type="Proteomes" id="UP000252086">
    <property type="component" value="Unassembled WGS sequence"/>
</dbReference>
<name>A0A366D2B4_9GAMM</name>
<evidence type="ECO:0000313" key="2">
    <source>
        <dbReference type="Proteomes" id="UP000252086"/>
    </source>
</evidence>
<accession>A0A366D2B4</accession>
<reference evidence="1 2" key="1">
    <citation type="submission" date="2018-06" db="EMBL/GenBank/DDBJ databases">
        <title>Genomic Encyclopedia of Type Strains, Phase III (KMG-III): the genomes of soil and plant-associated and newly described type strains.</title>
        <authorList>
            <person name="Whitman W."/>
        </authorList>
    </citation>
    <scope>NUCLEOTIDE SEQUENCE [LARGE SCALE GENOMIC DNA]</scope>
    <source>
        <strain evidence="1 2">CECT 7732</strain>
    </source>
</reference>
<dbReference type="OrthoDB" id="7059007at2"/>
<protein>
    <submittedName>
        <fullName evidence="1">Uncharacterized protein</fullName>
    </submittedName>
</protein>
<gene>
    <name evidence="1" type="ORF">DFP76_103456</name>
</gene>
<keyword evidence="2" id="KW-1185">Reference proteome</keyword>
<evidence type="ECO:0000313" key="1">
    <source>
        <dbReference type="EMBL" id="RBO84181.1"/>
    </source>
</evidence>